<keyword evidence="4" id="KW-1185">Reference proteome</keyword>
<feature type="coiled-coil region" evidence="1">
    <location>
        <begin position="206"/>
        <end position="233"/>
    </location>
</feature>
<feature type="region of interest" description="Disordered" evidence="2">
    <location>
        <begin position="31"/>
        <end position="86"/>
    </location>
</feature>
<evidence type="ECO:0000313" key="4">
    <source>
        <dbReference type="Proteomes" id="UP001066276"/>
    </source>
</evidence>
<dbReference type="AlphaFoldDB" id="A0AAV7KXS8"/>
<evidence type="ECO:0000313" key="3">
    <source>
        <dbReference type="EMBL" id="KAJ1083738.1"/>
    </source>
</evidence>
<comment type="caution">
    <text evidence="3">The sequence shown here is derived from an EMBL/GenBank/DDBJ whole genome shotgun (WGS) entry which is preliminary data.</text>
</comment>
<dbReference type="EMBL" id="JANPWB010000016">
    <property type="protein sequence ID" value="KAJ1083738.1"/>
    <property type="molecule type" value="Genomic_DNA"/>
</dbReference>
<reference evidence="3" key="1">
    <citation type="journal article" date="2022" name="bioRxiv">
        <title>Sequencing and chromosome-scale assembly of the giantPleurodeles waltlgenome.</title>
        <authorList>
            <person name="Brown T."/>
            <person name="Elewa A."/>
            <person name="Iarovenko S."/>
            <person name="Subramanian E."/>
            <person name="Araus A.J."/>
            <person name="Petzold A."/>
            <person name="Susuki M."/>
            <person name="Suzuki K.-i.T."/>
            <person name="Hayashi T."/>
            <person name="Toyoda A."/>
            <person name="Oliveira C."/>
            <person name="Osipova E."/>
            <person name="Leigh N.D."/>
            <person name="Simon A."/>
            <person name="Yun M.H."/>
        </authorList>
    </citation>
    <scope>NUCLEOTIDE SEQUENCE</scope>
    <source>
        <strain evidence="3">20211129_DDA</strain>
        <tissue evidence="3">Liver</tissue>
    </source>
</reference>
<feature type="compositionally biased region" description="Basic and acidic residues" evidence="2">
    <location>
        <begin position="66"/>
        <end position="81"/>
    </location>
</feature>
<sequence length="288" mass="31778">MKAECKRTTGVRRAALPPTAIWKVPPLQVPKERKKGTTCRGKYQRWTETMTLGKSNPSEGTYFDQPTRKSLGEPGPRRLESGAEAEGPCLKGTAGVLLKLGEGLPLGTVEADLVVLGRTVREVASESRWREGVGAGPWGEVSGTKGEPSLSTIMAAIQDIRGSISPWQPKLDVVEINVNLLRTEMGKISEKVAMAEAHIVGLMATTKLLEEQVRSLTKKSSEMEAELEEQEGRSRRNNVRVEWVSEGMQGHSMDLFVEDLVLNKLKLKRLSNLFSEERKHRVPGSLPK</sequence>
<evidence type="ECO:0000256" key="1">
    <source>
        <dbReference type="SAM" id="Coils"/>
    </source>
</evidence>
<feature type="compositionally biased region" description="Polar residues" evidence="2">
    <location>
        <begin position="46"/>
        <end position="59"/>
    </location>
</feature>
<gene>
    <name evidence="3" type="ORF">NDU88_003893</name>
</gene>
<organism evidence="3 4">
    <name type="scientific">Pleurodeles waltl</name>
    <name type="common">Iberian ribbed newt</name>
    <dbReference type="NCBI Taxonomy" id="8319"/>
    <lineage>
        <taxon>Eukaryota</taxon>
        <taxon>Metazoa</taxon>
        <taxon>Chordata</taxon>
        <taxon>Craniata</taxon>
        <taxon>Vertebrata</taxon>
        <taxon>Euteleostomi</taxon>
        <taxon>Amphibia</taxon>
        <taxon>Batrachia</taxon>
        <taxon>Caudata</taxon>
        <taxon>Salamandroidea</taxon>
        <taxon>Salamandridae</taxon>
        <taxon>Pleurodelinae</taxon>
        <taxon>Pleurodeles</taxon>
    </lineage>
</organism>
<protein>
    <submittedName>
        <fullName evidence="3">Uncharacterized protein</fullName>
    </submittedName>
</protein>
<accession>A0AAV7KXS8</accession>
<name>A0AAV7KXS8_PLEWA</name>
<proteinExistence type="predicted"/>
<evidence type="ECO:0000256" key="2">
    <source>
        <dbReference type="SAM" id="MobiDB-lite"/>
    </source>
</evidence>
<keyword evidence="1" id="KW-0175">Coiled coil</keyword>
<dbReference type="Proteomes" id="UP001066276">
    <property type="component" value="Chromosome 12"/>
</dbReference>